<evidence type="ECO:0000256" key="1">
    <source>
        <dbReference type="SAM" id="MobiDB-lite"/>
    </source>
</evidence>
<dbReference type="Proteomes" id="UP000887577">
    <property type="component" value="Unplaced"/>
</dbReference>
<dbReference type="AlphaFoldDB" id="A0A914Z3G4"/>
<organism evidence="2 3">
    <name type="scientific">Panagrolaimus superbus</name>
    <dbReference type="NCBI Taxonomy" id="310955"/>
    <lineage>
        <taxon>Eukaryota</taxon>
        <taxon>Metazoa</taxon>
        <taxon>Ecdysozoa</taxon>
        <taxon>Nematoda</taxon>
        <taxon>Chromadorea</taxon>
        <taxon>Rhabditida</taxon>
        <taxon>Tylenchina</taxon>
        <taxon>Panagrolaimomorpha</taxon>
        <taxon>Panagrolaimoidea</taxon>
        <taxon>Panagrolaimidae</taxon>
        <taxon>Panagrolaimus</taxon>
    </lineage>
</organism>
<dbReference type="WBParaSite" id="PSU_v2.g6437.t1">
    <property type="protein sequence ID" value="PSU_v2.g6437.t1"/>
    <property type="gene ID" value="PSU_v2.g6437"/>
</dbReference>
<feature type="compositionally biased region" description="Pro residues" evidence="1">
    <location>
        <begin position="41"/>
        <end position="52"/>
    </location>
</feature>
<protein>
    <submittedName>
        <fullName evidence="3">Uncharacterized protein</fullName>
    </submittedName>
</protein>
<name>A0A914Z3G4_9BILA</name>
<evidence type="ECO:0000313" key="3">
    <source>
        <dbReference type="WBParaSite" id="PSU_v2.g6437.t1"/>
    </source>
</evidence>
<feature type="region of interest" description="Disordered" evidence="1">
    <location>
        <begin position="18"/>
        <end position="56"/>
    </location>
</feature>
<sequence>MQLSASTVMCSTSNLPCTWTPSSIGGPSDFQSFPSPQFNRPQPPQPLYPPPNIGGSYIGPAGGNVGQYVQQILPSLRLPQGAPPAPAAPPGYQPQTTYNQAPPPPPPVVTKFA</sequence>
<feature type="region of interest" description="Disordered" evidence="1">
    <location>
        <begin position="76"/>
        <end position="113"/>
    </location>
</feature>
<reference evidence="3" key="1">
    <citation type="submission" date="2022-11" db="UniProtKB">
        <authorList>
            <consortium name="WormBaseParasite"/>
        </authorList>
    </citation>
    <scope>IDENTIFICATION</scope>
</reference>
<proteinExistence type="predicted"/>
<evidence type="ECO:0000313" key="2">
    <source>
        <dbReference type="Proteomes" id="UP000887577"/>
    </source>
</evidence>
<feature type="compositionally biased region" description="Pro residues" evidence="1">
    <location>
        <begin position="101"/>
        <end position="113"/>
    </location>
</feature>
<feature type="compositionally biased region" description="Polar residues" evidence="1">
    <location>
        <begin position="18"/>
        <end position="40"/>
    </location>
</feature>
<accession>A0A914Z3G4</accession>
<keyword evidence="2" id="KW-1185">Reference proteome</keyword>
<feature type="compositionally biased region" description="Pro residues" evidence="1">
    <location>
        <begin position="81"/>
        <end position="92"/>
    </location>
</feature>